<proteinExistence type="evidence at transcript level"/>
<evidence type="ECO:0000313" key="1">
    <source>
        <dbReference type="EMBL" id="ACG32541.1"/>
    </source>
</evidence>
<dbReference type="AlphaFoldDB" id="B6T608"/>
<protein>
    <submittedName>
        <fullName evidence="1">Uncharacterized protein</fullName>
    </submittedName>
</protein>
<name>B6T608_MAIZE</name>
<accession>B6T608</accession>
<sequence>MSCSRRSLPDCDPFPSFEGSKIKRWRPSDPVLRVPQG</sequence>
<dbReference type="EMBL" id="EU960423">
    <property type="protein sequence ID" value="ACG32541.1"/>
    <property type="molecule type" value="mRNA"/>
</dbReference>
<reference evidence="1" key="1">
    <citation type="journal article" date="2009" name="Plant Mol. Biol.">
        <title>Insights into corn genes derived from large-scale cDNA sequencing.</title>
        <authorList>
            <person name="Alexandrov N.N."/>
            <person name="Brover V.V."/>
            <person name="Freidin S."/>
            <person name="Troukhan M.E."/>
            <person name="Tatarinova T.V."/>
            <person name="Zhang H."/>
            <person name="Swaller T.J."/>
            <person name="Lu Y.P."/>
            <person name="Bouck J."/>
            <person name="Flavell R.B."/>
            <person name="Feldmann K.A."/>
        </authorList>
    </citation>
    <scope>NUCLEOTIDE SEQUENCE</scope>
</reference>
<organism evidence="1">
    <name type="scientific">Zea mays</name>
    <name type="common">Maize</name>
    <dbReference type="NCBI Taxonomy" id="4577"/>
    <lineage>
        <taxon>Eukaryota</taxon>
        <taxon>Viridiplantae</taxon>
        <taxon>Streptophyta</taxon>
        <taxon>Embryophyta</taxon>
        <taxon>Tracheophyta</taxon>
        <taxon>Spermatophyta</taxon>
        <taxon>Magnoliopsida</taxon>
        <taxon>Liliopsida</taxon>
        <taxon>Poales</taxon>
        <taxon>Poaceae</taxon>
        <taxon>PACMAD clade</taxon>
        <taxon>Panicoideae</taxon>
        <taxon>Andropogonodae</taxon>
        <taxon>Andropogoneae</taxon>
        <taxon>Tripsacinae</taxon>
        <taxon>Zea</taxon>
    </lineage>
</organism>